<dbReference type="PANTHER" id="PTHR42928:SF3">
    <property type="entry name" value="UPF0065 PROTEIN YFLP"/>
    <property type="match status" value="1"/>
</dbReference>
<evidence type="ECO:0000313" key="3">
    <source>
        <dbReference type="EMBL" id="RBQ16349.1"/>
    </source>
</evidence>
<evidence type="ECO:0008006" key="5">
    <source>
        <dbReference type="Google" id="ProtNLM"/>
    </source>
</evidence>
<dbReference type="Gene3D" id="3.40.190.150">
    <property type="entry name" value="Bordetella uptake gene, domain 1"/>
    <property type="match status" value="1"/>
</dbReference>
<dbReference type="InterPro" id="IPR005064">
    <property type="entry name" value="BUG"/>
</dbReference>
<dbReference type="PANTHER" id="PTHR42928">
    <property type="entry name" value="TRICARBOXYLATE-BINDING PROTEIN"/>
    <property type="match status" value="1"/>
</dbReference>
<proteinExistence type="inferred from homology"/>
<feature type="chain" id="PRO_5038457077" description="Tricarboxylic transport membrane protein" evidence="2">
    <location>
        <begin position="24"/>
        <end position="358"/>
    </location>
</feature>
<dbReference type="RefSeq" id="WP_113984330.1">
    <property type="nucleotide sequence ID" value="NZ_QMEY01000017.1"/>
</dbReference>
<organism evidence="3 4">
    <name type="scientific">Spongiactinospora rosea</name>
    <dbReference type="NCBI Taxonomy" id="2248750"/>
    <lineage>
        <taxon>Bacteria</taxon>
        <taxon>Bacillati</taxon>
        <taxon>Actinomycetota</taxon>
        <taxon>Actinomycetes</taxon>
        <taxon>Streptosporangiales</taxon>
        <taxon>Streptosporangiaceae</taxon>
        <taxon>Spongiactinospora</taxon>
    </lineage>
</organism>
<sequence length="358" mass="36686">MRRRRFLALGAAVAAAGSGAGLAGCAAGRTSRAPLARVSVVASTAAGPSWERIARAIAWTLREDGLVRDVRVDCRHGAAAAVATAALGGDRTGATPLAAPGGGTGARWLLAGVPMLSAAEMDDSGEILAHATPLARLLGEREVLVVSRASRLRGFEEFAAVLRGDAAALVVAGGPMGGAEHVLFGMIAQGLGVDARRVQYAAYGDPGQAAAAVLGGRVAAGIGPVRQWAARLSSGAARALAVSSAAPVEGIDAPSLLDCGVRVDYADWCGLLGPAGMSASERAAAVAVCDHLQSSARWRRACRTHGWVRHHLGGDGFAQWLGGETRRTRAALRDLGLLNRPDTIHANTISWGCCARRH</sequence>
<dbReference type="SUPFAM" id="SSF53850">
    <property type="entry name" value="Periplasmic binding protein-like II"/>
    <property type="match status" value="1"/>
</dbReference>
<dbReference type="EMBL" id="QMEY01000017">
    <property type="protein sequence ID" value="RBQ16349.1"/>
    <property type="molecule type" value="Genomic_DNA"/>
</dbReference>
<accession>A0A366LSI5</accession>
<dbReference type="PIRSF" id="PIRSF017082">
    <property type="entry name" value="YflP"/>
    <property type="match status" value="1"/>
</dbReference>
<evidence type="ECO:0000313" key="4">
    <source>
        <dbReference type="Proteomes" id="UP000253303"/>
    </source>
</evidence>
<keyword evidence="2" id="KW-0732">Signal</keyword>
<reference evidence="3 4" key="1">
    <citation type="submission" date="2018-06" db="EMBL/GenBank/DDBJ databases">
        <title>Sphaerisporangium craniellae sp. nov., isolated from a marine sponge in the South China Sea.</title>
        <authorList>
            <person name="Li L."/>
        </authorList>
    </citation>
    <scope>NUCLEOTIDE SEQUENCE [LARGE SCALE GENOMIC DNA]</scope>
    <source>
        <strain evidence="3 4">LHW63015</strain>
    </source>
</reference>
<dbReference type="OrthoDB" id="9780943at2"/>
<name>A0A366LSI5_9ACTN</name>
<dbReference type="Proteomes" id="UP000253303">
    <property type="component" value="Unassembled WGS sequence"/>
</dbReference>
<dbReference type="AlphaFoldDB" id="A0A366LSI5"/>
<gene>
    <name evidence="3" type="ORF">DP939_30790</name>
</gene>
<comment type="caution">
    <text evidence="3">The sequence shown here is derived from an EMBL/GenBank/DDBJ whole genome shotgun (WGS) entry which is preliminary data.</text>
</comment>
<evidence type="ECO:0000256" key="1">
    <source>
        <dbReference type="ARBA" id="ARBA00006987"/>
    </source>
</evidence>
<keyword evidence="4" id="KW-1185">Reference proteome</keyword>
<evidence type="ECO:0000256" key="2">
    <source>
        <dbReference type="SAM" id="SignalP"/>
    </source>
</evidence>
<dbReference type="InterPro" id="IPR006311">
    <property type="entry name" value="TAT_signal"/>
</dbReference>
<dbReference type="Gene3D" id="3.40.190.10">
    <property type="entry name" value="Periplasmic binding protein-like II"/>
    <property type="match status" value="1"/>
</dbReference>
<feature type="signal peptide" evidence="2">
    <location>
        <begin position="1"/>
        <end position="23"/>
    </location>
</feature>
<dbReference type="PROSITE" id="PS51257">
    <property type="entry name" value="PROKAR_LIPOPROTEIN"/>
    <property type="match status" value="1"/>
</dbReference>
<dbReference type="InterPro" id="IPR042100">
    <property type="entry name" value="Bug_dom1"/>
</dbReference>
<protein>
    <recommendedName>
        <fullName evidence="5">Tricarboxylic transport membrane protein</fullName>
    </recommendedName>
</protein>
<comment type="similarity">
    <text evidence="1">Belongs to the UPF0065 (bug) family.</text>
</comment>
<dbReference type="PROSITE" id="PS51318">
    <property type="entry name" value="TAT"/>
    <property type="match status" value="1"/>
</dbReference>